<name>A0AA36DA11_9BILA</name>
<comment type="caution">
    <text evidence="3">The sequence shown here is derived from an EMBL/GenBank/DDBJ whole genome shotgun (WGS) entry which is preliminary data.</text>
</comment>
<dbReference type="GO" id="GO:0005096">
    <property type="term" value="F:GTPase activator activity"/>
    <property type="evidence" value="ECO:0007669"/>
    <property type="project" value="UniProtKB-KW"/>
</dbReference>
<gene>
    <name evidence="3" type="ORF">MSPICULIGERA_LOCUS21966</name>
</gene>
<keyword evidence="1" id="KW-0343">GTPase activation</keyword>
<keyword evidence="4" id="KW-1185">Reference proteome</keyword>
<dbReference type="PROSITE" id="PS50086">
    <property type="entry name" value="TBC_RABGAP"/>
    <property type="match status" value="1"/>
</dbReference>
<dbReference type="GO" id="GO:0006886">
    <property type="term" value="P:intracellular protein transport"/>
    <property type="evidence" value="ECO:0007669"/>
    <property type="project" value="TreeGrafter"/>
</dbReference>
<dbReference type="Pfam" id="PF00566">
    <property type="entry name" value="RabGAP-TBC"/>
    <property type="match status" value="1"/>
</dbReference>
<evidence type="ECO:0000256" key="1">
    <source>
        <dbReference type="ARBA" id="ARBA00022468"/>
    </source>
</evidence>
<evidence type="ECO:0000259" key="2">
    <source>
        <dbReference type="PROSITE" id="PS50086"/>
    </source>
</evidence>
<dbReference type="Gene3D" id="1.10.10.750">
    <property type="entry name" value="Ypt/Rab-GAP domain of gyp1p, domain 1"/>
    <property type="match status" value="1"/>
</dbReference>
<protein>
    <recommendedName>
        <fullName evidence="2">Rab-GAP TBC domain-containing protein</fullName>
    </recommendedName>
</protein>
<dbReference type="FunFam" id="1.10.8.270:FF:000019">
    <property type="entry name" value="TBC1 domain family member 13"/>
    <property type="match status" value="1"/>
</dbReference>
<dbReference type="EMBL" id="CATQJA010002665">
    <property type="protein sequence ID" value="CAJ0583898.1"/>
    <property type="molecule type" value="Genomic_DNA"/>
</dbReference>
<dbReference type="PANTHER" id="PTHR22957">
    <property type="entry name" value="TBC1 DOMAIN FAMILY MEMBER GTPASE-ACTIVATING PROTEIN"/>
    <property type="match status" value="1"/>
</dbReference>
<feature type="domain" description="Rab-GAP TBC" evidence="2">
    <location>
        <begin position="35"/>
        <end position="299"/>
    </location>
</feature>
<dbReference type="AlphaFoldDB" id="A0AA36DA11"/>
<dbReference type="SUPFAM" id="SSF47923">
    <property type="entry name" value="Ypt/Rab-GAP domain of gyp1p"/>
    <property type="match status" value="2"/>
</dbReference>
<dbReference type="InterPro" id="IPR035969">
    <property type="entry name" value="Rab-GAP_TBC_sf"/>
</dbReference>
<dbReference type="Gene3D" id="1.10.472.80">
    <property type="entry name" value="Ypt/Rab-GAP domain of gyp1p, domain 3"/>
    <property type="match status" value="1"/>
</dbReference>
<dbReference type="FunFam" id="1.10.472.80:FF:000048">
    <property type="entry name" value="TBC domain containing protein"/>
    <property type="match status" value="1"/>
</dbReference>
<dbReference type="PANTHER" id="PTHR22957:SF27">
    <property type="entry name" value="TBC1 DOMAIN FAMILY MEMBER 13"/>
    <property type="match status" value="1"/>
</dbReference>
<dbReference type="InterPro" id="IPR000195">
    <property type="entry name" value="Rab-GAP-TBC_dom"/>
</dbReference>
<reference evidence="3" key="1">
    <citation type="submission" date="2023-06" db="EMBL/GenBank/DDBJ databases">
        <authorList>
            <person name="Delattre M."/>
        </authorList>
    </citation>
    <scope>NUCLEOTIDE SEQUENCE</scope>
    <source>
        <strain evidence="3">AF72</strain>
    </source>
</reference>
<dbReference type="SMART" id="SM00164">
    <property type="entry name" value="TBC"/>
    <property type="match status" value="1"/>
</dbReference>
<sequence length="388" mass="44916">MSSRYVERLTRVEEVLLLKKLKIDMKELKHACSYGIPDQLRPLGWRLLLNYLPTERAVWKRFLETQRENYDALVSQFIEGNDGENEGDHPLNESNSSEWKGFFDDNVTLAQIDKDVRRLCPEIQFFQQITAFPHKLKNNVRCKSPNDVCAAAEVVEGERQWQVLERILFIYSKLNPGVKYVQGMNELIGPLYFVFASDPDVEWAEFAEADTFYCFQQMMAEIKDNFIKTLDDSQCGIESTMRNFHDLLKSFDPLLHNHLVVKLQIQPQFYAFRWLSLMLSQEFALPDVITLWDSLFADPCRFSLLSYVGLAMIESQRDFLINATFADALRLLQNFPEGIDVGTLVCLAHDIREGRVASIKPPEEKKNIVARAGNLKDKLREFAGNLKR</sequence>
<dbReference type="Gene3D" id="1.10.8.270">
    <property type="entry name" value="putative rabgap domain of human tbc1 domain family member 14 like domains"/>
    <property type="match status" value="1"/>
</dbReference>
<proteinExistence type="predicted"/>
<accession>A0AA36DA11</accession>
<evidence type="ECO:0000313" key="3">
    <source>
        <dbReference type="EMBL" id="CAJ0583898.1"/>
    </source>
</evidence>
<feature type="non-terminal residue" evidence="3">
    <location>
        <position position="388"/>
    </location>
</feature>
<organism evidence="3 4">
    <name type="scientific">Mesorhabditis spiculigera</name>
    <dbReference type="NCBI Taxonomy" id="96644"/>
    <lineage>
        <taxon>Eukaryota</taxon>
        <taxon>Metazoa</taxon>
        <taxon>Ecdysozoa</taxon>
        <taxon>Nematoda</taxon>
        <taxon>Chromadorea</taxon>
        <taxon>Rhabditida</taxon>
        <taxon>Rhabditina</taxon>
        <taxon>Rhabditomorpha</taxon>
        <taxon>Rhabditoidea</taxon>
        <taxon>Rhabditidae</taxon>
        <taxon>Mesorhabditinae</taxon>
        <taxon>Mesorhabditis</taxon>
    </lineage>
</organism>
<dbReference type="Proteomes" id="UP001177023">
    <property type="component" value="Unassembled WGS sequence"/>
</dbReference>
<evidence type="ECO:0000313" key="4">
    <source>
        <dbReference type="Proteomes" id="UP001177023"/>
    </source>
</evidence>